<keyword evidence="1" id="KW-0472">Membrane</keyword>
<gene>
    <name evidence="2" type="ORF">AB3N04_12265</name>
</gene>
<feature type="transmembrane region" description="Helical" evidence="1">
    <location>
        <begin position="125"/>
        <end position="156"/>
    </location>
</feature>
<dbReference type="Pfam" id="PF04306">
    <property type="entry name" value="DUF456"/>
    <property type="match status" value="1"/>
</dbReference>
<evidence type="ECO:0000256" key="1">
    <source>
        <dbReference type="SAM" id="Phobius"/>
    </source>
</evidence>
<sequence>MEAVIWIVIVALFILSFIGLLFPIVPSVLVLWVGFLMYVFLIDGASLSIWFWVGAGVLTVLLFAADLIASQFFVKKYGGSKWSERMAALGVIVGSFIMPPFGIILVPFILVFITELISTKDPRQAVLVAIASFFAFLSGTVAKGLVQLILIIWFFIEVFI</sequence>
<dbReference type="RefSeq" id="WP_368503058.1">
    <property type="nucleotide sequence ID" value="NZ_CP162551.1"/>
</dbReference>
<organism evidence="2">
    <name type="scientific">Alkalihalophilus sp. As8PL</name>
    <dbReference type="NCBI Taxonomy" id="3237103"/>
    <lineage>
        <taxon>Bacteria</taxon>
        <taxon>Bacillati</taxon>
        <taxon>Bacillota</taxon>
        <taxon>Bacilli</taxon>
        <taxon>Bacillales</taxon>
        <taxon>Bacillaceae</taxon>
        <taxon>Alkalihalophilus</taxon>
    </lineage>
</organism>
<dbReference type="PANTHER" id="PTHR39165:SF1">
    <property type="entry name" value="DUF456 DOMAIN-CONTAINING PROTEIN"/>
    <property type="match status" value="1"/>
</dbReference>
<dbReference type="PANTHER" id="PTHR39165">
    <property type="entry name" value="IG HYPOTHETICAL 17883"/>
    <property type="match status" value="1"/>
</dbReference>
<feature type="transmembrane region" description="Helical" evidence="1">
    <location>
        <begin position="6"/>
        <end position="37"/>
    </location>
</feature>
<feature type="transmembrane region" description="Helical" evidence="1">
    <location>
        <begin position="49"/>
        <end position="74"/>
    </location>
</feature>
<keyword evidence="1" id="KW-1133">Transmembrane helix</keyword>
<reference evidence="2" key="1">
    <citation type="submission" date="2024-07" db="EMBL/GenBank/DDBJ databases">
        <title>Identification and characteristics of an arsenic-resistant bacterial isolate, which belongs to a novel species.</title>
        <authorList>
            <person name="Juszczyk A."/>
            <person name="Kowalczyk A."/>
            <person name="Was K."/>
            <person name="Kosowicz W."/>
            <person name="Budzyn A."/>
            <person name="Latowski D."/>
        </authorList>
    </citation>
    <scope>NUCLEOTIDE SEQUENCE</scope>
    <source>
        <strain evidence="2">As8PL</strain>
    </source>
</reference>
<evidence type="ECO:0000313" key="2">
    <source>
        <dbReference type="EMBL" id="XDI35489.1"/>
    </source>
</evidence>
<dbReference type="InterPro" id="IPR007403">
    <property type="entry name" value="DUF456"/>
</dbReference>
<feature type="transmembrane region" description="Helical" evidence="1">
    <location>
        <begin position="86"/>
        <end position="113"/>
    </location>
</feature>
<keyword evidence="1" id="KW-0812">Transmembrane</keyword>
<protein>
    <submittedName>
        <fullName evidence="2">DUF456 domain-containing protein</fullName>
    </submittedName>
</protein>
<accession>A0AB39BP56</accession>
<dbReference type="EMBL" id="CP162551">
    <property type="protein sequence ID" value="XDI35489.1"/>
    <property type="molecule type" value="Genomic_DNA"/>
</dbReference>
<name>A0AB39BP56_9BACI</name>
<proteinExistence type="predicted"/>
<dbReference type="AlphaFoldDB" id="A0AB39BP56"/>